<organism evidence="2 3">
    <name type="scientific">Enterococcus cecorum</name>
    <dbReference type="NCBI Taxonomy" id="44008"/>
    <lineage>
        <taxon>Bacteria</taxon>
        <taxon>Bacillati</taxon>
        <taxon>Bacillota</taxon>
        <taxon>Bacilli</taxon>
        <taxon>Lactobacillales</taxon>
        <taxon>Enterococcaceae</taxon>
        <taxon>Enterococcus</taxon>
    </lineage>
</organism>
<protein>
    <submittedName>
        <fullName evidence="2">Uncharacterized protein</fullName>
    </submittedName>
</protein>
<evidence type="ECO:0000313" key="3">
    <source>
        <dbReference type="Proteomes" id="UP000196503"/>
    </source>
</evidence>
<proteinExistence type="predicted"/>
<feature type="compositionally biased region" description="Polar residues" evidence="1">
    <location>
        <begin position="1"/>
        <end position="10"/>
    </location>
</feature>
<accession>A0A200I1M5</accession>
<name>A0A200I1M5_9ENTE</name>
<reference evidence="2 3" key="1">
    <citation type="submission" date="2017-05" db="EMBL/GenBank/DDBJ databases">
        <title>The Genome Sequence of Enterococcus faecium 2D5_DIV0622.</title>
        <authorList>
            <consortium name="The Broad Institute Genomics Platform"/>
            <consortium name="The Broad Institute Genomic Center for Infectious Diseases"/>
            <person name="Earl A."/>
            <person name="Manson A."/>
            <person name="Schwartman J."/>
            <person name="Gilmore M."/>
            <person name="Abouelleil A."/>
            <person name="Cao P."/>
            <person name="Chapman S."/>
            <person name="Cusick C."/>
            <person name="Shea T."/>
            <person name="Young S."/>
            <person name="Neafsey D."/>
            <person name="Nusbaum C."/>
            <person name="Birren B."/>
        </authorList>
    </citation>
    <scope>NUCLEOTIDE SEQUENCE [LARGE SCALE GENOMIC DNA]</scope>
    <source>
        <strain evidence="2 3">2D5_DIV0622</strain>
    </source>
</reference>
<evidence type="ECO:0000313" key="2">
    <source>
        <dbReference type="EMBL" id="OUZ18419.1"/>
    </source>
</evidence>
<feature type="region of interest" description="Disordered" evidence="1">
    <location>
        <begin position="1"/>
        <end position="24"/>
    </location>
</feature>
<dbReference type="AlphaFoldDB" id="A0A200I1M5"/>
<gene>
    <name evidence="2" type="ORF">A5869_000059</name>
</gene>
<dbReference type="EMBL" id="NIBL01000001">
    <property type="protein sequence ID" value="OUZ18419.1"/>
    <property type="molecule type" value="Genomic_DNA"/>
</dbReference>
<dbReference type="RefSeq" id="WP_047341867.1">
    <property type="nucleotide sequence ID" value="NZ_LDEC01000002.1"/>
</dbReference>
<sequence>MQSENKQTIANRKYREKNREKTNQQAYKRSGKLFILNYASEEDLQLFESYIQERRKILKG</sequence>
<evidence type="ECO:0000256" key="1">
    <source>
        <dbReference type="SAM" id="MobiDB-lite"/>
    </source>
</evidence>
<comment type="caution">
    <text evidence="2">The sequence shown here is derived from an EMBL/GenBank/DDBJ whole genome shotgun (WGS) entry which is preliminary data.</text>
</comment>
<dbReference type="Proteomes" id="UP000196503">
    <property type="component" value="Unassembled WGS sequence"/>
</dbReference>